<name>A0A813GIF8_POLGL</name>
<dbReference type="InterPro" id="IPR001214">
    <property type="entry name" value="SET_dom"/>
</dbReference>
<comment type="caution">
    <text evidence="2">The sequence shown here is derived from an EMBL/GenBank/DDBJ whole genome shotgun (WGS) entry which is preliminary data.</text>
</comment>
<dbReference type="Gene3D" id="2.170.270.10">
    <property type="entry name" value="SET domain"/>
    <property type="match status" value="1"/>
</dbReference>
<dbReference type="Pfam" id="PF00856">
    <property type="entry name" value="SET"/>
    <property type="match status" value="1"/>
</dbReference>
<feature type="domain" description="SET" evidence="1">
    <location>
        <begin position="34"/>
        <end position="164"/>
    </location>
</feature>
<dbReference type="GO" id="GO:0005634">
    <property type="term" value="C:nucleus"/>
    <property type="evidence" value="ECO:0007669"/>
    <property type="project" value="TreeGrafter"/>
</dbReference>
<accession>A0A813GIF8</accession>
<dbReference type="SUPFAM" id="SSF82199">
    <property type="entry name" value="SET domain"/>
    <property type="match status" value="1"/>
</dbReference>
<dbReference type="PROSITE" id="PS50280">
    <property type="entry name" value="SET"/>
    <property type="match status" value="1"/>
</dbReference>
<protein>
    <recommendedName>
        <fullName evidence="1">SET domain-containing protein</fullName>
    </recommendedName>
</protein>
<gene>
    <name evidence="2" type="ORF">PGLA1383_LOCUS43681</name>
</gene>
<proteinExistence type="predicted"/>
<evidence type="ECO:0000259" key="1">
    <source>
        <dbReference type="PROSITE" id="PS50280"/>
    </source>
</evidence>
<evidence type="ECO:0000313" key="3">
    <source>
        <dbReference type="Proteomes" id="UP000654075"/>
    </source>
</evidence>
<dbReference type="EMBL" id="CAJNNV010029034">
    <property type="protein sequence ID" value="CAE8626788.1"/>
    <property type="molecule type" value="Genomic_DNA"/>
</dbReference>
<dbReference type="SMART" id="SM00317">
    <property type="entry name" value="SET"/>
    <property type="match status" value="1"/>
</dbReference>
<dbReference type="CDD" id="cd20071">
    <property type="entry name" value="SET_SMYD"/>
    <property type="match status" value="1"/>
</dbReference>
<keyword evidence="3" id="KW-1185">Reference proteome</keyword>
<dbReference type="Proteomes" id="UP000654075">
    <property type="component" value="Unassembled WGS sequence"/>
</dbReference>
<sequence length="293" mass="31922">MRLEPMASSDTASFASAAASPESRRAEGCYFWSEAVRVAPCGGSEGSGLFALTDLPAGSIILVEQGVLPRVPTYLHPRSGSEAPACVWGFPLQLIPSGVLDGCPCLMRSLRFALNAYGRLYALGSLVNHSCCPNTERIMREDGLSAFVSSLPIAAGEEVTVSYSDVVLGCPRCLRQAFLFHRFGFWCSCCRCAGGGESWEGPLRAYLQAARDDEAFRRNGSHLCKIARACRYSPQPSSEHWMHAFPCILPLLALQSGLLVLGGLAARRVRRSFVTSRLQLARPSWFIRVQEGR</sequence>
<dbReference type="InterPro" id="IPR046341">
    <property type="entry name" value="SET_dom_sf"/>
</dbReference>
<dbReference type="PANTHER" id="PTHR12197">
    <property type="entry name" value="HISTONE-LYSINE N-METHYLTRANSFERASE SMYD"/>
    <property type="match status" value="1"/>
</dbReference>
<dbReference type="AlphaFoldDB" id="A0A813GIF8"/>
<evidence type="ECO:0000313" key="2">
    <source>
        <dbReference type="EMBL" id="CAE8626788.1"/>
    </source>
</evidence>
<dbReference type="PANTHER" id="PTHR12197:SF251">
    <property type="entry name" value="EG:BACR7C10.4 PROTEIN"/>
    <property type="match status" value="1"/>
</dbReference>
<dbReference type="OrthoDB" id="265717at2759"/>
<dbReference type="InterPro" id="IPR050869">
    <property type="entry name" value="H3K4_H4K5_MeTrfase"/>
</dbReference>
<organism evidence="2 3">
    <name type="scientific">Polarella glacialis</name>
    <name type="common">Dinoflagellate</name>
    <dbReference type="NCBI Taxonomy" id="89957"/>
    <lineage>
        <taxon>Eukaryota</taxon>
        <taxon>Sar</taxon>
        <taxon>Alveolata</taxon>
        <taxon>Dinophyceae</taxon>
        <taxon>Suessiales</taxon>
        <taxon>Suessiaceae</taxon>
        <taxon>Polarella</taxon>
    </lineage>
</organism>
<reference evidence="2" key="1">
    <citation type="submission" date="2021-02" db="EMBL/GenBank/DDBJ databases">
        <authorList>
            <person name="Dougan E. K."/>
            <person name="Rhodes N."/>
            <person name="Thang M."/>
            <person name="Chan C."/>
        </authorList>
    </citation>
    <scope>NUCLEOTIDE SEQUENCE</scope>
</reference>